<dbReference type="AlphaFoldDB" id="A0A9N8EBY6"/>
<protein>
    <submittedName>
        <fullName evidence="2">Uncharacterized protein</fullName>
    </submittedName>
</protein>
<gene>
    <name evidence="2" type="ORF">SEMRO_900_G217920.1</name>
</gene>
<dbReference type="Gene3D" id="1.25.10.10">
    <property type="entry name" value="Leucine-rich Repeat Variant"/>
    <property type="match status" value="1"/>
</dbReference>
<evidence type="ECO:0000313" key="3">
    <source>
        <dbReference type="Proteomes" id="UP001153069"/>
    </source>
</evidence>
<reference evidence="2" key="1">
    <citation type="submission" date="2020-06" db="EMBL/GenBank/DDBJ databases">
        <authorList>
            <consortium name="Plant Systems Biology data submission"/>
        </authorList>
    </citation>
    <scope>NUCLEOTIDE SEQUENCE</scope>
    <source>
        <strain evidence="2">D6</strain>
    </source>
</reference>
<evidence type="ECO:0000313" key="2">
    <source>
        <dbReference type="EMBL" id="CAB9518028.1"/>
    </source>
</evidence>
<comment type="caution">
    <text evidence="2">The sequence shown here is derived from an EMBL/GenBank/DDBJ whole genome shotgun (WGS) entry which is preliminary data.</text>
</comment>
<dbReference type="EMBL" id="CAICTM010000898">
    <property type="protein sequence ID" value="CAB9518028.1"/>
    <property type="molecule type" value="Genomic_DNA"/>
</dbReference>
<proteinExistence type="predicted"/>
<dbReference type="Proteomes" id="UP001153069">
    <property type="component" value="Unassembled WGS sequence"/>
</dbReference>
<organism evidence="2 3">
    <name type="scientific">Seminavis robusta</name>
    <dbReference type="NCBI Taxonomy" id="568900"/>
    <lineage>
        <taxon>Eukaryota</taxon>
        <taxon>Sar</taxon>
        <taxon>Stramenopiles</taxon>
        <taxon>Ochrophyta</taxon>
        <taxon>Bacillariophyta</taxon>
        <taxon>Bacillariophyceae</taxon>
        <taxon>Bacillariophycidae</taxon>
        <taxon>Naviculales</taxon>
        <taxon>Naviculaceae</taxon>
        <taxon>Seminavis</taxon>
    </lineage>
</organism>
<accession>A0A9N8EBY6</accession>
<dbReference type="OrthoDB" id="49380at2759"/>
<feature type="region of interest" description="Disordered" evidence="1">
    <location>
        <begin position="9"/>
        <end position="31"/>
    </location>
</feature>
<feature type="region of interest" description="Disordered" evidence="1">
    <location>
        <begin position="352"/>
        <end position="387"/>
    </location>
</feature>
<keyword evidence="3" id="KW-1185">Reference proteome</keyword>
<name>A0A9N8EBY6_9STRA</name>
<dbReference type="InterPro" id="IPR011989">
    <property type="entry name" value="ARM-like"/>
</dbReference>
<evidence type="ECO:0000256" key="1">
    <source>
        <dbReference type="SAM" id="MobiDB-lite"/>
    </source>
</evidence>
<sequence>MERLYQVCEGAQQQKSGTNNPTTTNPLSPGRPNYFHHPLLEPCLEVLGHWSSGSNGRHVPRLLATTPPTSCVQQELSLLPLLETLIQWGQQGLLMQTDYLQVLWLSGCLLCDAGLPNHPSTKLAATTLLPLLTRGLVDSPNNSRANSLECKREGVLALWNAVSAPPTEVDEEPVLMLATKKFMLRRVLSACCSGDGSTDGEDLDSESVYTVLMALKNILQCQDVDAMLASMHVLNAILRLIPDSRITFMEVNGDEALEMICDLPLGNDQSGAEAADMAANLIDDFFDIDGMNDDQFSDLQPPQLGDTFVFGLDPEMQESTFDFDSIFLPSDSMLTNDAGSASGSFPAIAPVTSVGEPMASGNGRGRGRGRGHVLPAWAQQQQHQSQS</sequence>